<evidence type="ECO:0000259" key="1">
    <source>
        <dbReference type="PROSITE" id="PS51258"/>
    </source>
</evidence>
<proteinExistence type="predicted"/>
<dbReference type="PROSITE" id="PS51258">
    <property type="entry name" value="MHD1"/>
    <property type="match status" value="1"/>
</dbReference>
<dbReference type="Pfam" id="PF25761">
    <property type="entry name" value="TPR_PATROL1"/>
    <property type="match status" value="1"/>
</dbReference>
<reference evidence="2 3" key="1">
    <citation type="journal article" date="2021" name="Nat. Plants">
        <title>The Taxus genome provides insights into paclitaxel biosynthesis.</title>
        <authorList>
            <person name="Xiong X."/>
            <person name="Gou J."/>
            <person name="Liao Q."/>
            <person name="Li Y."/>
            <person name="Zhou Q."/>
            <person name="Bi G."/>
            <person name="Li C."/>
            <person name="Du R."/>
            <person name="Wang X."/>
            <person name="Sun T."/>
            <person name="Guo L."/>
            <person name="Liang H."/>
            <person name="Lu P."/>
            <person name="Wu Y."/>
            <person name="Zhang Z."/>
            <person name="Ro D.K."/>
            <person name="Shang Y."/>
            <person name="Huang S."/>
            <person name="Yan J."/>
        </authorList>
    </citation>
    <scope>NUCLEOTIDE SEQUENCE [LARGE SCALE GENOMIC DNA]</scope>
    <source>
        <strain evidence="2">Ta-2019</strain>
    </source>
</reference>
<organism evidence="2 3">
    <name type="scientific">Taxus chinensis</name>
    <name type="common">Chinese yew</name>
    <name type="synonym">Taxus wallichiana var. chinensis</name>
    <dbReference type="NCBI Taxonomy" id="29808"/>
    <lineage>
        <taxon>Eukaryota</taxon>
        <taxon>Viridiplantae</taxon>
        <taxon>Streptophyta</taxon>
        <taxon>Embryophyta</taxon>
        <taxon>Tracheophyta</taxon>
        <taxon>Spermatophyta</taxon>
        <taxon>Pinopsida</taxon>
        <taxon>Pinidae</taxon>
        <taxon>Conifers II</taxon>
        <taxon>Cupressales</taxon>
        <taxon>Taxaceae</taxon>
        <taxon>Taxus</taxon>
    </lineage>
</organism>
<dbReference type="InterPro" id="IPR008528">
    <property type="entry name" value="unc-13_homologue"/>
</dbReference>
<feature type="domain" description="MHD1" evidence="1">
    <location>
        <begin position="368"/>
        <end position="501"/>
    </location>
</feature>
<comment type="caution">
    <text evidence="2">The sequence shown here is derived from an EMBL/GenBank/DDBJ whole genome shotgun (WGS) entry which is preliminary data.</text>
</comment>
<keyword evidence="3" id="KW-1185">Reference proteome</keyword>
<dbReference type="AlphaFoldDB" id="A0AA38G4E4"/>
<feature type="non-terminal residue" evidence="2">
    <location>
        <position position="501"/>
    </location>
</feature>
<dbReference type="Proteomes" id="UP000824469">
    <property type="component" value="Unassembled WGS sequence"/>
</dbReference>
<evidence type="ECO:0000313" key="2">
    <source>
        <dbReference type="EMBL" id="KAH9315250.1"/>
    </source>
</evidence>
<feature type="non-terminal residue" evidence="2">
    <location>
        <position position="1"/>
    </location>
</feature>
<dbReference type="PANTHER" id="PTHR31280:SF4">
    <property type="entry name" value="ELONGATION FACTOR TS (DUF810)"/>
    <property type="match status" value="1"/>
</dbReference>
<gene>
    <name evidence="2" type="ORF">KI387_023877</name>
</gene>
<dbReference type="OMA" id="QYMARIT"/>
<protein>
    <recommendedName>
        <fullName evidence="1">MHD1 domain-containing protein</fullName>
    </recommendedName>
</protein>
<dbReference type="EMBL" id="JAHRHJ020000005">
    <property type="protein sequence ID" value="KAH9315250.1"/>
    <property type="molecule type" value="Genomic_DNA"/>
</dbReference>
<accession>A0AA38G4E4</accession>
<sequence>QGKRTETVVLPLELLQQLKPSDFLDMCEYHAWQKRQLRILELGILLHPYVPLKISSTTVVMLREIIQGAYEKPIEIGMNSETMEVLRNAVVHLALRSNDGTPSNVFHWVDAFPLNLHLYLMLLGSCFDRTEQTTFIEEIDEVMDLMKKTWEVLGINQMLHNICFTWILFHQFVATGQIEVAFLGAVESQLAEVGKEAKEAKDPLYMKVLNSTLGSMLAWAEKKLLAYHDTFQVSGTGFMQSVIQLALATVKILVEDVYQESKENLDISRIRIDIYIRASLRSAFAKKTEQLDARNTFFKGQVAPNPDLLILARDTLELVRKEKETFNPVLKKWHPFAAGVAAATLHSCYGRDLKRFLSGVTTLTSEAIQVLLAAESLEKELVQIAVEDSVDCEDGGKGVIQEMSPFEAISAITELTKRWIKERLDRLQEGVDRSLQQEIWNPKSAQEQYASSAAEVIAIVKGSLDAFFNLPIPNQFDPLLDLVAGIERSLQSYISNAKSGC</sequence>
<dbReference type="InterPro" id="IPR014770">
    <property type="entry name" value="Munc13_1"/>
</dbReference>
<dbReference type="PANTHER" id="PTHR31280">
    <property type="entry name" value="PROTEIN UNC-13 HOMOLOG"/>
    <property type="match status" value="1"/>
</dbReference>
<name>A0AA38G4E4_TAXCH</name>
<evidence type="ECO:0000313" key="3">
    <source>
        <dbReference type="Proteomes" id="UP000824469"/>
    </source>
</evidence>
<dbReference type="InterPro" id="IPR057984">
    <property type="entry name" value="PATROL1_C"/>
</dbReference>